<feature type="region of interest" description="Disordered" evidence="1">
    <location>
        <begin position="261"/>
        <end position="373"/>
    </location>
</feature>
<dbReference type="AlphaFoldDB" id="A0A5B0R552"/>
<gene>
    <name evidence="2" type="ORF">PGTUg99_024319</name>
</gene>
<dbReference type="EMBL" id="VDEP01000241">
    <property type="protein sequence ID" value="KAA1120831.1"/>
    <property type="molecule type" value="Genomic_DNA"/>
</dbReference>
<comment type="caution">
    <text evidence="2">The sequence shown here is derived from an EMBL/GenBank/DDBJ whole genome shotgun (WGS) entry which is preliminary data.</text>
</comment>
<proteinExistence type="predicted"/>
<evidence type="ECO:0000256" key="1">
    <source>
        <dbReference type="SAM" id="MobiDB-lite"/>
    </source>
</evidence>
<feature type="compositionally biased region" description="Polar residues" evidence="1">
    <location>
        <begin position="314"/>
        <end position="324"/>
    </location>
</feature>
<evidence type="ECO:0000313" key="2">
    <source>
        <dbReference type="EMBL" id="KAA1120831.1"/>
    </source>
</evidence>
<evidence type="ECO:0000313" key="3">
    <source>
        <dbReference type="Proteomes" id="UP000325313"/>
    </source>
</evidence>
<dbReference type="Proteomes" id="UP000325313">
    <property type="component" value="Unassembled WGS sequence"/>
</dbReference>
<protein>
    <submittedName>
        <fullName evidence="2">Uncharacterized protein</fullName>
    </submittedName>
</protein>
<name>A0A5B0R552_PUCGR</name>
<sequence>MFAFPSQVNDKDDIQIISESNKQERLRDKAIAKFLEKALQADEEGDKTRSDMFYNLYATAVTGGPVAAKTTDSVSMFGATMAEQPAKGSRKNTTAGGTNFHWGDKNSHEDVGFTPYFEKNITELKGTIPLTIFNKSWQDAALSYHAEKRTKTDNNSTEKGLRYRIPVPKDVYKFETLGEWIVLHKANCDKILRKDGFMTALRYDIRIRANTFAHRVVRNGVSSFSDISIFRQEVYDTAYAEARRFDELSFRDSNPYAIGGVRSGWDPHTGSNQIKKTNGQQQSVKATSTTPSAPTNNLPSKPRENRPTRGSGYQGKNFNPNYAEQRQGGGQNRHQNNNVGPETSLSEQPGDETSDESFHPGVTPDEVSWPSGINCDMNIPEWRDALKKANLTAEFDDVLVGFEQGFCQGIPIHNLGSKTPFFTPPNHSSALLARSKIEESIKKEIKAKRMFGPYLPEQVHARYGFYRTNPLGAVTNGDGSLRAINDLSFPHGDKEIPSVNSFVNKHEFKTTWDDYKAVVVCCACSNSKSIQNR</sequence>
<organism evidence="2 3">
    <name type="scientific">Puccinia graminis f. sp. tritici</name>
    <dbReference type="NCBI Taxonomy" id="56615"/>
    <lineage>
        <taxon>Eukaryota</taxon>
        <taxon>Fungi</taxon>
        <taxon>Dikarya</taxon>
        <taxon>Basidiomycota</taxon>
        <taxon>Pucciniomycotina</taxon>
        <taxon>Pucciniomycetes</taxon>
        <taxon>Pucciniales</taxon>
        <taxon>Pucciniaceae</taxon>
        <taxon>Puccinia</taxon>
    </lineage>
</organism>
<feature type="compositionally biased region" description="Polar residues" evidence="1">
    <location>
        <begin position="269"/>
        <end position="299"/>
    </location>
</feature>
<reference evidence="2 3" key="1">
    <citation type="submission" date="2019-05" db="EMBL/GenBank/DDBJ databases">
        <title>Emergence of the Ug99 lineage of the wheat stem rust pathogen through somatic hybridization.</title>
        <authorList>
            <person name="Li F."/>
            <person name="Upadhyaya N.M."/>
            <person name="Sperschneider J."/>
            <person name="Matny O."/>
            <person name="Nguyen-Phuc H."/>
            <person name="Mago R."/>
            <person name="Raley C."/>
            <person name="Miller M.E."/>
            <person name="Silverstein K.A.T."/>
            <person name="Henningsen E."/>
            <person name="Hirsch C.D."/>
            <person name="Visser B."/>
            <person name="Pretorius Z.A."/>
            <person name="Steffenson B.J."/>
            <person name="Schwessinger B."/>
            <person name="Dodds P.N."/>
            <person name="Figueroa M."/>
        </authorList>
    </citation>
    <scope>NUCLEOTIDE SEQUENCE [LARGE SCALE GENOMIC DNA]</scope>
    <source>
        <strain evidence="2 3">Ug99</strain>
    </source>
</reference>
<accession>A0A5B0R552</accession>